<evidence type="ECO:0000256" key="7">
    <source>
        <dbReference type="ARBA" id="ARBA00023157"/>
    </source>
</evidence>
<keyword evidence="2 9" id="KW-0479">Metal-binding</keyword>
<dbReference type="InterPro" id="IPR036423">
    <property type="entry name" value="SOD-like_Cu/Zn_dom_sf"/>
</dbReference>
<evidence type="ECO:0000256" key="3">
    <source>
        <dbReference type="ARBA" id="ARBA00022833"/>
    </source>
</evidence>
<name>V5G8G1_ANOGL</name>
<evidence type="ECO:0000256" key="10">
    <source>
        <dbReference type="SAM" id="SignalP"/>
    </source>
</evidence>
<evidence type="ECO:0000259" key="11">
    <source>
        <dbReference type="Pfam" id="PF00080"/>
    </source>
</evidence>
<dbReference type="PANTHER" id="PTHR10003">
    <property type="entry name" value="SUPEROXIDE DISMUTASE CU-ZN -RELATED"/>
    <property type="match status" value="1"/>
</dbReference>
<comment type="similarity">
    <text evidence="1 9">Belongs to the Cu-Zn superoxide dismutase family.</text>
</comment>
<comment type="cofactor">
    <cofactor evidence="9">
        <name>Cu cation</name>
        <dbReference type="ChEBI" id="CHEBI:23378"/>
    </cofactor>
    <text evidence="9">Binds 1 copper ion per subunit.</text>
</comment>
<keyword evidence="5 9" id="KW-0560">Oxidoreductase</keyword>
<reference evidence="12" key="1">
    <citation type="submission" date="2013-07" db="EMBL/GenBank/DDBJ databases">
        <title>Midgut Transcriptome Profiling of Anoplphora glabripennis, a Lignocellulose Degrading, Wood-Boring Cerambycid.</title>
        <authorList>
            <person name="Scully E.D."/>
            <person name="Hoover K."/>
            <person name="Carlson J.E."/>
            <person name="Tien M."/>
            <person name="Geib S.M."/>
        </authorList>
    </citation>
    <scope>NUCLEOTIDE SEQUENCE</scope>
</reference>
<feature type="chain" id="PRO_5004733586" description="Superoxide dismutase [Cu-Zn]" evidence="10">
    <location>
        <begin position="17"/>
        <end position="196"/>
    </location>
</feature>
<dbReference type="EMBL" id="GALX01002056">
    <property type="protein sequence ID" value="JAB66410.1"/>
    <property type="molecule type" value="Transcribed_RNA"/>
</dbReference>
<gene>
    <name evidence="12" type="primary">SODC</name>
</gene>
<evidence type="ECO:0000256" key="8">
    <source>
        <dbReference type="ARBA" id="ARBA00049204"/>
    </source>
</evidence>
<accession>V5G8G1</accession>
<dbReference type="InterPro" id="IPR001424">
    <property type="entry name" value="SOD_Cu_Zn_dom"/>
</dbReference>
<dbReference type="GeneID" id="108912439"/>
<dbReference type="FunFam" id="2.60.40.200:FF:000003">
    <property type="entry name" value="Superoxide dismutase [Cu-Zn], chloroplastic"/>
    <property type="match status" value="1"/>
</dbReference>
<dbReference type="SUPFAM" id="SSF49329">
    <property type="entry name" value="Cu,Zn superoxide dismutase-like"/>
    <property type="match status" value="1"/>
</dbReference>
<evidence type="ECO:0000313" key="12">
    <source>
        <dbReference type="EMBL" id="JAB66410.1"/>
    </source>
</evidence>
<evidence type="ECO:0000256" key="5">
    <source>
        <dbReference type="ARBA" id="ARBA00023002"/>
    </source>
</evidence>
<dbReference type="KEGG" id="agb:108912439"/>
<evidence type="ECO:0000256" key="1">
    <source>
        <dbReference type="ARBA" id="ARBA00010457"/>
    </source>
</evidence>
<dbReference type="CDD" id="cd00305">
    <property type="entry name" value="Cu-Zn_Superoxide_Dismutase"/>
    <property type="match status" value="1"/>
</dbReference>
<keyword evidence="4" id="KW-0049">Antioxidant</keyword>
<feature type="domain" description="Superoxide dismutase copper/zinc binding" evidence="11">
    <location>
        <begin position="33"/>
        <end position="166"/>
    </location>
</feature>
<dbReference type="Pfam" id="PF00080">
    <property type="entry name" value="Sod_Cu"/>
    <property type="match status" value="1"/>
</dbReference>
<dbReference type="GO" id="GO:0005507">
    <property type="term" value="F:copper ion binding"/>
    <property type="evidence" value="ECO:0007669"/>
    <property type="project" value="InterPro"/>
</dbReference>
<evidence type="ECO:0000256" key="2">
    <source>
        <dbReference type="ARBA" id="ARBA00022723"/>
    </source>
</evidence>
<sequence>MWRIAFFFTILGCAFAQKAATVSLSDPTKTNNVTGSVNFVKTSDGITVIGTVSGLTPGNHGFHIHTLGVISPDCAASGAHFNPENHTHGAPTDTNRHAGDLGNIFAGADGIALINITDSVIDLEGTHNIIGRAVVVHELEDDLGKGGYDDSLTTGHAGGRLVCGVILEKSSSTVFPASYMLNMVILGVMYGLKALF</sequence>
<dbReference type="InterPro" id="IPR024134">
    <property type="entry name" value="SOD_Cu/Zn_/chaperone"/>
</dbReference>
<feature type="signal peptide" evidence="10">
    <location>
        <begin position="1"/>
        <end position="16"/>
    </location>
</feature>
<evidence type="ECO:0000256" key="6">
    <source>
        <dbReference type="ARBA" id="ARBA00023008"/>
    </source>
</evidence>
<dbReference type="EC" id="1.15.1.1" evidence="9"/>
<dbReference type="GO" id="GO:0004784">
    <property type="term" value="F:superoxide dismutase activity"/>
    <property type="evidence" value="ECO:0007669"/>
    <property type="project" value="UniProtKB-EC"/>
</dbReference>
<proteinExistence type="inferred from homology"/>
<comment type="function">
    <text evidence="9">Destroys radicals which are normally produced within the cells and which are toxic to biological systems.</text>
</comment>
<dbReference type="PRINTS" id="PR00068">
    <property type="entry name" value="CUZNDISMTASE"/>
</dbReference>
<dbReference type="InterPro" id="IPR018152">
    <property type="entry name" value="SOD_Cu/Zn_BS"/>
</dbReference>
<keyword evidence="6 9" id="KW-0186">Copper</keyword>
<comment type="cofactor">
    <cofactor evidence="9">
        <name>Zn(2+)</name>
        <dbReference type="ChEBI" id="CHEBI:29105"/>
    </cofactor>
    <text evidence="9">Binds 1 zinc ion per subunit.</text>
</comment>
<organism evidence="12">
    <name type="scientific">Anoplophora glabripennis</name>
    <name type="common">Asian longhorn beetle</name>
    <name type="synonym">Anoplophora nobilis</name>
    <dbReference type="NCBI Taxonomy" id="217634"/>
    <lineage>
        <taxon>Eukaryota</taxon>
        <taxon>Metazoa</taxon>
        <taxon>Ecdysozoa</taxon>
        <taxon>Arthropoda</taxon>
        <taxon>Hexapoda</taxon>
        <taxon>Insecta</taxon>
        <taxon>Pterygota</taxon>
        <taxon>Neoptera</taxon>
        <taxon>Endopterygota</taxon>
        <taxon>Coleoptera</taxon>
        <taxon>Polyphaga</taxon>
        <taxon>Cucujiformia</taxon>
        <taxon>Chrysomeloidea</taxon>
        <taxon>Cerambycidae</taxon>
        <taxon>Lamiinae</taxon>
        <taxon>Lamiini</taxon>
        <taxon>Anoplophora</taxon>
    </lineage>
</organism>
<protein>
    <recommendedName>
        <fullName evidence="9">Superoxide dismutase [Cu-Zn]</fullName>
        <ecNumber evidence="9">1.15.1.1</ecNumber>
    </recommendedName>
</protein>
<comment type="catalytic activity">
    <reaction evidence="8 9">
        <text>2 superoxide + 2 H(+) = H2O2 + O2</text>
        <dbReference type="Rhea" id="RHEA:20696"/>
        <dbReference type="ChEBI" id="CHEBI:15378"/>
        <dbReference type="ChEBI" id="CHEBI:15379"/>
        <dbReference type="ChEBI" id="CHEBI:16240"/>
        <dbReference type="ChEBI" id="CHEBI:18421"/>
        <dbReference type="EC" id="1.15.1.1"/>
    </reaction>
</comment>
<evidence type="ECO:0000256" key="9">
    <source>
        <dbReference type="RuleBase" id="RU000393"/>
    </source>
</evidence>
<keyword evidence="7" id="KW-1015">Disulfide bond</keyword>
<dbReference type="PROSITE" id="PS00332">
    <property type="entry name" value="SOD_CU_ZN_2"/>
    <property type="match status" value="1"/>
</dbReference>
<dbReference type="AlphaFoldDB" id="V5G8G1"/>
<keyword evidence="3 9" id="KW-0862">Zinc</keyword>
<dbReference type="Gene3D" id="2.60.40.200">
    <property type="entry name" value="Superoxide dismutase, copper/zinc binding domain"/>
    <property type="match status" value="1"/>
</dbReference>
<keyword evidence="10" id="KW-0732">Signal</keyword>
<dbReference type="OrthoDB" id="2015551at2759"/>
<evidence type="ECO:0000256" key="4">
    <source>
        <dbReference type="ARBA" id="ARBA00022862"/>
    </source>
</evidence>